<proteinExistence type="predicted"/>
<feature type="coiled-coil region" evidence="1">
    <location>
        <begin position="34"/>
        <end position="68"/>
    </location>
</feature>
<keyword evidence="2" id="KW-0472">Membrane</keyword>
<keyword evidence="2" id="KW-0812">Transmembrane</keyword>
<reference evidence="3" key="1">
    <citation type="journal article" date="2015" name="Nature">
        <title>Complex archaea that bridge the gap between prokaryotes and eukaryotes.</title>
        <authorList>
            <person name="Spang A."/>
            <person name="Saw J.H."/>
            <person name="Jorgensen S.L."/>
            <person name="Zaremba-Niedzwiedzka K."/>
            <person name="Martijn J."/>
            <person name="Lind A.E."/>
            <person name="van Eijk R."/>
            <person name="Schleper C."/>
            <person name="Guy L."/>
            <person name="Ettema T.J."/>
        </authorList>
    </citation>
    <scope>NUCLEOTIDE SEQUENCE</scope>
</reference>
<evidence type="ECO:0000256" key="2">
    <source>
        <dbReference type="SAM" id="Phobius"/>
    </source>
</evidence>
<keyword evidence="1" id="KW-0175">Coiled coil</keyword>
<comment type="caution">
    <text evidence="3">The sequence shown here is derived from an EMBL/GenBank/DDBJ whole genome shotgun (WGS) entry which is preliminary data.</text>
</comment>
<dbReference type="AlphaFoldDB" id="A0A0F9QDV3"/>
<sequence>MWDFLSAIFNTYGLLALVEVAEVAAIVYLFRLNQKKQEELLAQSERRLEDVIEEREKYQELARDIEKSIDLLIKVLKKNGN</sequence>
<protein>
    <submittedName>
        <fullName evidence="3">Uncharacterized protein</fullName>
    </submittedName>
</protein>
<gene>
    <name evidence="3" type="ORF">LCGC14_1107940</name>
</gene>
<keyword evidence="2" id="KW-1133">Transmembrane helix</keyword>
<evidence type="ECO:0000313" key="3">
    <source>
        <dbReference type="EMBL" id="KKN03408.1"/>
    </source>
</evidence>
<name>A0A0F9QDV3_9ZZZZ</name>
<organism evidence="3">
    <name type="scientific">marine sediment metagenome</name>
    <dbReference type="NCBI Taxonomy" id="412755"/>
    <lineage>
        <taxon>unclassified sequences</taxon>
        <taxon>metagenomes</taxon>
        <taxon>ecological metagenomes</taxon>
    </lineage>
</organism>
<evidence type="ECO:0000256" key="1">
    <source>
        <dbReference type="SAM" id="Coils"/>
    </source>
</evidence>
<accession>A0A0F9QDV3</accession>
<dbReference type="EMBL" id="LAZR01005036">
    <property type="protein sequence ID" value="KKN03408.1"/>
    <property type="molecule type" value="Genomic_DNA"/>
</dbReference>
<feature type="transmembrane region" description="Helical" evidence="2">
    <location>
        <begin position="12"/>
        <end position="30"/>
    </location>
</feature>